<reference evidence="5 6" key="1">
    <citation type="journal article" date="2019" name="Int. J. Syst. Evol. Microbiol.">
        <title>The Global Catalogue of Microorganisms (GCM) 10K type strain sequencing project: providing services to taxonomists for standard genome sequencing and annotation.</title>
        <authorList>
            <consortium name="The Broad Institute Genomics Platform"/>
            <consortium name="The Broad Institute Genome Sequencing Center for Infectious Disease"/>
            <person name="Wu L."/>
            <person name="Ma J."/>
        </authorList>
    </citation>
    <scope>NUCLEOTIDE SEQUENCE [LARGE SCALE GENOMIC DNA]</scope>
    <source>
        <strain evidence="5 6">JCM 15421</strain>
    </source>
</reference>
<gene>
    <name evidence="5" type="ORF">GCM10009105_16790</name>
</gene>
<dbReference type="Proteomes" id="UP001501523">
    <property type="component" value="Unassembled WGS sequence"/>
</dbReference>
<name>A0ABN1IHJ4_9GAMM</name>
<dbReference type="PANTHER" id="PTHR48078:SF6">
    <property type="entry name" value="L-THREONINE DEHYDRATASE CATABOLIC TDCB"/>
    <property type="match status" value="1"/>
</dbReference>
<comment type="cofactor">
    <cofactor evidence="1">
        <name>pyridoxal 5'-phosphate</name>
        <dbReference type="ChEBI" id="CHEBI:597326"/>
    </cofactor>
</comment>
<dbReference type="InterPro" id="IPR036052">
    <property type="entry name" value="TrpB-like_PALP_sf"/>
</dbReference>
<accession>A0ABN1IHJ4</accession>
<dbReference type="Pfam" id="PF00291">
    <property type="entry name" value="PALP"/>
    <property type="match status" value="1"/>
</dbReference>
<organism evidence="5 6">
    <name type="scientific">Dokdonella soli</name>
    <dbReference type="NCBI Taxonomy" id="529810"/>
    <lineage>
        <taxon>Bacteria</taxon>
        <taxon>Pseudomonadati</taxon>
        <taxon>Pseudomonadota</taxon>
        <taxon>Gammaproteobacteria</taxon>
        <taxon>Lysobacterales</taxon>
        <taxon>Rhodanobacteraceae</taxon>
        <taxon>Dokdonella</taxon>
    </lineage>
</organism>
<dbReference type="InterPro" id="IPR001926">
    <property type="entry name" value="TrpB-like_PALP"/>
</dbReference>
<proteinExistence type="predicted"/>
<evidence type="ECO:0000313" key="6">
    <source>
        <dbReference type="Proteomes" id="UP001501523"/>
    </source>
</evidence>
<protein>
    <submittedName>
        <fullName evidence="5">Pyridoxal-phosphate dependent enzyme</fullName>
    </submittedName>
</protein>
<evidence type="ECO:0000256" key="2">
    <source>
        <dbReference type="ARBA" id="ARBA00022898"/>
    </source>
</evidence>
<keyword evidence="2" id="KW-0663">Pyridoxal phosphate</keyword>
<keyword evidence="3" id="KW-0456">Lyase</keyword>
<evidence type="ECO:0000256" key="3">
    <source>
        <dbReference type="ARBA" id="ARBA00023239"/>
    </source>
</evidence>
<sequence length="317" mass="32663">MGSTVEIANVLTASRRIDPVFLDTPTTTDTALDAALGCHVLAKVEIANPIGSFKGRGTELFAAKALKRGEAVVCASAGNFGQGLARAASMRGHACTVFVAETANPVKVDAMRRLGAEVRFAGVDFDAAKEAARRHASECGMRFVEDGAEPAIAEGAGTVGLELAAAATFDVIVVQLGNGALLAGVGTALRHAAPNAEIIAVVAENAPAMKRSLEAGRVIETDCANTIADGIAVRVPIPATLALLRDCCDAVVAVSEDRIFEAMKLIHRSIGLVVEPAGAAGLAAVVAEPHRFAGRRVATILCGGNISIELRDRLLQP</sequence>
<evidence type="ECO:0000259" key="4">
    <source>
        <dbReference type="Pfam" id="PF00291"/>
    </source>
</evidence>
<evidence type="ECO:0000256" key="1">
    <source>
        <dbReference type="ARBA" id="ARBA00001933"/>
    </source>
</evidence>
<dbReference type="RefSeq" id="WP_343789463.1">
    <property type="nucleotide sequence ID" value="NZ_BAAAEU010000007.1"/>
</dbReference>
<comment type="caution">
    <text evidence="5">The sequence shown here is derived from an EMBL/GenBank/DDBJ whole genome shotgun (WGS) entry which is preliminary data.</text>
</comment>
<dbReference type="SUPFAM" id="SSF53686">
    <property type="entry name" value="Tryptophan synthase beta subunit-like PLP-dependent enzymes"/>
    <property type="match status" value="1"/>
</dbReference>
<dbReference type="InterPro" id="IPR050147">
    <property type="entry name" value="Ser/Thr_Dehydratase"/>
</dbReference>
<keyword evidence="6" id="KW-1185">Reference proteome</keyword>
<feature type="domain" description="Tryptophan synthase beta chain-like PALP" evidence="4">
    <location>
        <begin position="22"/>
        <end position="303"/>
    </location>
</feature>
<evidence type="ECO:0000313" key="5">
    <source>
        <dbReference type="EMBL" id="GAA0713405.1"/>
    </source>
</evidence>
<dbReference type="EMBL" id="BAAAEU010000007">
    <property type="protein sequence ID" value="GAA0713405.1"/>
    <property type="molecule type" value="Genomic_DNA"/>
</dbReference>
<dbReference type="PANTHER" id="PTHR48078">
    <property type="entry name" value="THREONINE DEHYDRATASE, MITOCHONDRIAL-RELATED"/>
    <property type="match status" value="1"/>
</dbReference>
<dbReference type="Gene3D" id="3.40.50.1100">
    <property type="match status" value="2"/>
</dbReference>